<reference evidence="1 2" key="1">
    <citation type="submission" date="2007-09" db="EMBL/GenBank/DDBJ databases">
        <title>Draft genome sequence of Faecalibacterium prausnitzii M21/2.</title>
        <authorList>
            <person name="Sudarsanam P."/>
            <person name="Ley R."/>
            <person name="Guruge J."/>
            <person name="Turnbaugh P.J."/>
            <person name="Mahowald M."/>
            <person name="Liep D."/>
            <person name="Gordon J."/>
        </authorList>
    </citation>
    <scope>NUCLEOTIDE SEQUENCE [LARGE SCALE GENOMIC DNA]</scope>
    <source>
        <strain evidence="1 2">M21/2</strain>
    </source>
</reference>
<gene>
    <name evidence="1" type="ORF">FAEPRAM212_00190</name>
</gene>
<dbReference type="EMBL" id="ABED02000013">
    <property type="protein sequence ID" value="EDP22991.1"/>
    <property type="molecule type" value="Genomic_DNA"/>
</dbReference>
<organism evidence="1 2">
    <name type="scientific">Faecalibacterium prausnitzii M21/2</name>
    <dbReference type="NCBI Taxonomy" id="411485"/>
    <lineage>
        <taxon>Bacteria</taxon>
        <taxon>Bacillati</taxon>
        <taxon>Bacillota</taxon>
        <taxon>Clostridia</taxon>
        <taxon>Eubacteriales</taxon>
        <taxon>Oscillospiraceae</taxon>
        <taxon>Faecalibacterium</taxon>
    </lineage>
</organism>
<proteinExistence type="predicted"/>
<dbReference type="Proteomes" id="UP000005945">
    <property type="component" value="Unassembled WGS sequence"/>
</dbReference>
<reference evidence="1 2" key="2">
    <citation type="submission" date="2007-09" db="EMBL/GenBank/DDBJ databases">
        <authorList>
            <person name="Fulton L."/>
            <person name="Clifton S."/>
            <person name="Fulton B."/>
            <person name="Xu J."/>
            <person name="Minx P."/>
            <person name="Pepin K.H."/>
            <person name="Johnson M."/>
            <person name="Thiruvilangam P."/>
            <person name="Bhonagiri V."/>
            <person name="Nash W.E."/>
            <person name="Mardis E.R."/>
            <person name="Wilson R.K."/>
        </authorList>
    </citation>
    <scope>NUCLEOTIDE SEQUENCE [LARGE SCALE GENOMIC DNA]</scope>
    <source>
        <strain evidence="1 2">M21/2</strain>
    </source>
</reference>
<comment type="caution">
    <text evidence="1">The sequence shown here is derived from an EMBL/GenBank/DDBJ whole genome shotgun (WGS) entry which is preliminary data.</text>
</comment>
<dbReference type="HOGENOM" id="CLU_3270330_0_0_9"/>
<dbReference type="AlphaFoldDB" id="A8S6H0"/>
<accession>A8S6H0</accession>
<evidence type="ECO:0000313" key="1">
    <source>
        <dbReference type="EMBL" id="EDP22991.1"/>
    </source>
</evidence>
<sequence>MPETDRQLKSLCPQYTSKRRILQSILHRNIVKFHSLLRLIP</sequence>
<evidence type="ECO:0000313" key="2">
    <source>
        <dbReference type="Proteomes" id="UP000005945"/>
    </source>
</evidence>
<protein>
    <submittedName>
        <fullName evidence="1">Uncharacterized protein</fullName>
    </submittedName>
</protein>
<name>A8S6H0_9FIRM</name>